<reference evidence="5" key="1">
    <citation type="journal article" date="2002" name="Science">
        <title>The draft genome of Ciona intestinalis: insights into chordate and vertebrate origins.</title>
        <authorList>
            <person name="Dehal P."/>
            <person name="Satou Y."/>
            <person name="Campbell R.K."/>
            <person name="Chapman J."/>
            <person name="Degnan B."/>
            <person name="De Tomaso A."/>
            <person name="Davidson B."/>
            <person name="Di Gregorio A."/>
            <person name="Gelpke M."/>
            <person name="Goodstein D.M."/>
            <person name="Harafuji N."/>
            <person name="Hastings K.E."/>
            <person name="Ho I."/>
            <person name="Hotta K."/>
            <person name="Huang W."/>
            <person name="Kawashima T."/>
            <person name="Lemaire P."/>
            <person name="Martinez D."/>
            <person name="Meinertzhagen I.A."/>
            <person name="Necula S."/>
            <person name="Nonaka M."/>
            <person name="Putnam N."/>
            <person name="Rash S."/>
            <person name="Saiga H."/>
            <person name="Satake M."/>
            <person name="Terry A."/>
            <person name="Yamada L."/>
            <person name="Wang H.G."/>
            <person name="Awazu S."/>
            <person name="Azumi K."/>
            <person name="Boore J."/>
            <person name="Branno M."/>
            <person name="Chin-Bow S."/>
            <person name="DeSantis R."/>
            <person name="Doyle S."/>
            <person name="Francino P."/>
            <person name="Keys D.N."/>
            <person name="Haga S."/>
            <person name="Hayashi H."/>
            <person name="Hino K."/>
            <person name="Imai K.S."/>
            <person name="Inaba K."/>
            <person name="Kano S."/>
            <person name="Kobayashi K."/>
            <person name="Kobayashi M."/>
            <person name="Lee B.I."/>
            <person name="Makabe K.W."/>
            <person name="Manohar C."/>
            <person name="Matassi G."/>
            <person name="Medina M."/>
            <person name="Mochizuki Y."/>
            <person name="Mount S."/>
            <person name="Morishita T."/>
            <person name="Miura S."/>
            <person name="Nakayama A."/>
            <person name="Nishizaka S."/>
            <person name="Nomoto H."/>
            <person name="Ohta F."/>
            <person name="Oishi K."/>
            <person name="Rigoutsos I."/>
            <person name="Sano M."/>
            <person name="Sasaki A."/>
            <person name="Sasakura Y."/>
            <person name="Shoguchi E."/>
            <person name="Shin-i T."/>
            <person name="Spagnuolo A."/>
            <person name="Stainier D."/>
            <person name="Suzuki M.M."/>
            <person name="Tassy O."/>
            <person name="Takatori N."/>
            <person name="Tokuoka M."/>
            <person name="Yagi K."/>
            <person name="Yoshizaki F."/>
            <person name="Wada S."/>
            <person name="Zhang C."/>
            <person name="Hyatt P.D."/>
            <person name="Larimer F."/>
            <person name="Detter C."/>
            <person name="Doggett N."/>
            <person name="Glavina T."/>
            <person name="Hawkins T."/>
            <person name="Richardson P."/>
            <person name="Lucas S."/>
            <person name="Kohara Y."/>
            <person name="Levine M."/>
            <person name="Satoh N."/>
            <person name="Rokhsar D.S."/>
        </authorList>
    </citation>
    <scope>NUCLEOTIDE SEQUENCE [LARGE SCALE GENOMIC DNA]</scope>
</reference>
<dbReference type="STRING" id="7719.ENSCINP00000019892"/>
<dbReference type="InterPro" id="IPR001680">
    <property type="entry name" value="WD40_rpt"/>
</dbReference>
<keyword evidence="1 3" id="KW-0853">WD repeat</keyword>
<reference evidence="4" key="3">
    <citation type="submission" date="2025-08" db="UniProtKB">
        <authorList>
            <consortium name="Ensembl"/>
        </authorList>
    </citation>
    <scope>IDENTIFICATION</scope>
</reference>
<reference evidence="4" key="2">
    <citation type="journal article" date="2008" name="Genome Biol.">
        <title>Improved genome assembly and evidence-based global gene model set for the chordate Ciona intestinalis: new insight into intron and operon populations.</title>
        <authorList>
            <person name="Satou Y."/>
            <person name="Mineta K."/>
            <person name="Ogasawara M."/>
            <person name="Sasakura Y."/>
            <person name="Shoguchi E."/>
            <person name="Ueno K."/>
            <person name="Yamada L."/>
            <person name="Matsumoto J."/>
            <person name="Wasserscheid J."/>
            <person name="Dewar K."/>
            <person name="Wiley G.B."/>
            <person name="Macmil S.L."/>
            <person name="Roe B.A."/>
            <person name="Zeller R.W."/>
            <person name="Hastings K.E."/>
            <person name="Lemaire P."/>
            <person name="Lindquist E."/>
            <person name="Endo T."/>
            <person name="Hotta K."/>
            <person name="Inaba K."/>
        </authorList>
    </citation>
    <scope>NUCLEOTIDE SEQUENCE [LARGE SCALE GENOMIC DNA]</scope>
    <source>
        <strain evidence="4">wild type</strain>
    </source>
</reference>
<dbReference type="PANTHER" id="PTHR13743">
    <property type="entry name" value="BEIGE/BEACH-RELATED"/>
    <property type="match status" value="1"/>
</dbReference>
<dbReference type="GeneTree" id="ENSGT00940000156359"/>
<evidence type="ECO:0000256" key="3">
    <source>
        <dbReference type="PROSITE-ProRule" id="PRU00221"/>
    </source>
</evidence>
<keyword evidence="5" id="KW-1185">Reference proteome</keyword>
<dbReference type="Proteomes" id="UP000008144">
    <property type="component" value="Chromosome 11"/>
</dbReference>
<sequence>MLQSSFFDTLRGTQDNRVIKRPKNSKLPRPLPSVKGLMWGEYVGSPSAPEPTVFLHKLVTGPIGSLVSLQTNDVCALAPKMSLLVVYTRDKTARADSATKQIDINWSALVTYDKPDNIIRLKLKHNTPGVNIARFNADSAVTCCVTAPDSRAIIFGTKSGEIKAHRCNPMPDKACDLEILPSVALHCHSSKITCLSVCGTYRIFVSGSQDGTAVIWDLDALSYVRSLTGHASDVTALTISRTSGDICTVCDSGNDNGSHIRLWTINGSLVAAQDCKLRVRCVAFSSAPEGTSVNVLAGGLENGTVRLWSSWDLAHVRDVTTQSVHNPIVSIAFTHNSMVLYAATERGFLVGWCRKDKEREKQPLLITFLDSKAPPLT</sequence>
<dbReference type="SMART" id="SM00320">
    <property type="entry name" value="WD40"/>
    <property type="match status" value="5"/>
</dbReference>
<dbReference type="SUPFAM" id="SSF50978">
    <property type="entry name" value="WD40 repeat-like"/>
    <property type="match status" value="1"/>
</dbReference>
<dbReference type="Pfam" id="PF00400">
    <property type="entry name" value="WD40"/>
    <property type="match status" value="1"/>
</dbReference>
<dbReference type="Gene3D" id="2.130.10.10">
    <property type="entry name" value="YVTN repeat-like/Quinoprotein amine dehydrogenase"/>
    <property type="match status" value="1"/>
</dbReference>
<dbReference type="AlphaFoldDB" id="F6ZSL1"/>
<dbReference type="InParanoid" id="F6ZSL1"/>
<dbReference type="FunFam" id="2.130.10.10:FF:000292">
    <property type="entry name" value="Lysosomal trafficking regulator"/>
    <property type="match status" value="1"/>
</dbReference>
<dbReference type="OMA" id="VRISRCH"/>
<evidence type="ECO:0000313" key="4">
    <source>
        <dbReference type="Ensembl" id="ENSCINP00000019892.3"/>
    </source>
</evidence>
<feature type="repeat" description="WD" evidence="3">
    <location>
        <begin position="185"/>
        <end position="226"/>
    </location>
</feature>
<dbReference type="InterPro" id="IPR050865">
    <property type="entry name" value="BEACH_Domain"/>
</dbReference>
<dbReference type="Ensembl" id="ENSCINT00000019892.3">
    <property type="protein sequence ID" value="ENSCINP00000019892.3"/>
    <property type="gene ID" value="ENSCING00000009798.3"/>
</dbReference>
<keyword evidence="2" id="KW-0677">Repeat</keyword>
<dbReference type="PROSITE" id="PS50082">
    <property type="entry name" value="WD_REPEATS_2"/>
    <property type="match status" value="1"/>
</dbReference>
<evidence type="ECO:0000256" key="2">
    <source>
        <dbReference type="ARBA" id="ARBA00022737"/>
    </source>
</evidence>
<evidence type="ECO:0000313" key="5">
    <source>
        <dbReference type="Proteomes" id="UP000008144"/>
    </source>
</evidence>
<evidence type="ECO:0000256" key="1">
    <source>
        <dbReference type="ARBA" id="ARBA00022574"/>
    </source>
</evidence>
<protein>
    <submittedName>
        <fullName evidence="4">Uncharacterized protein</fullName>
    </submittedName>
</protein>
<dbReference type="PANTHER" id="PTHR13743:SF86">
    <property type="entry name" value="LYSOSOMAL-TRAFFICKING REGULATOR"/>
    <property type="match status" value="1"/>
</dbReference>
<name>F6ZSL1_CIOIN</name>
<reference evidence="4" key="4">
    <citation type="submission" date="2025-09" db="UniProtKB">
        <authorList>
            <consortium name="Ensembl"/>
        </authorList>
    </citation>
    <scope>IDENTIFICATION</scope>
</reference>
<dbReference type="HOGENOM" id="CLU_733534_0_0_1"/>
<organism evidence="4 5">
    <name type="scientific">Ciona intestinalis</name>
    <name type="common">Transparent sea squirt</name>
    <name type="synonym">Ascidia intestinalis</name>
    <dbReference type="NCBI Taxonomy" id="7719"/>
    <lineage>
        <taxon>Eukaryota</taxon>
        <taxon>Metazoa</taxon>
        <taxon>Chordata</taxon>
        <taxon>Tunicata</taxon>
        <taxon>Ascidiacea</taxon>
        <taxon>Phlebobranchia</taxon>
        <taxon>Cionidae</taxon>
        <taxon>Ciona</taxon>
    </lineage>
</organism>
<dbReference type="InterPro" id="IPR015943">
    <property type="entry name" value="WD40/YVTN_repeat-like_dom_sf"/>
</dbReference>
<accession>F6ZSL1</accession>
<dbReference type="PROSITE" id="PS50294">
    <property type="entry name" value="WD_REPEATS_REGION"/>
    <property type="match status" value="1"/>
</dbReference>
<dbReference type="InterPro" id="IPR036322">
    <property type="entry name" value="WD40_repeat_dom_sf"/>
</dbReference>
<proteinExistence type="predicted"/>
<dbReference type="EMBL" id="EAAA01000730">
    <property type="status" value="NOT_ANNOTATED_CDS"/>
    <property type="molecule type" value="Genomic_DNA"/>
</dbReference>